<dbReference type="Proteomes" id="UP001420932">
    <property type="component" value="Unassembled WGS sequence"/>
</dbReference>
<name>A0AAP0KZZ7_9MAGN</name>
<proteinExistence type="predicted"/>
<sequence>MEGLLSGRVRAGRLGSRPKPESAGLLQRLSDLWLYCDSRWAEISDTSSGDVQERLKCDVPASHLTWPTTLGDSPTFESTTSASTSAAAGAPANDTPNMSNDGSTRVTTKARQSREFRRHHPEKFQSGTKLRAAKIHDVLATPDGSA</sequence>
<feature type="compositionally biased region" description="Low complexity" evidence="1">
    <location>
        <begin position="73"/>
        <end position="96"/>
    </location>
</feature>
<feature type="compositionally biased region" description="Polar residues" evidence="1">
    <location>
        <begin position="97"/>
        <end position="110"/>
    </location>
</feature>
<evidence type="ECO:0000313" key="3">
    <source>
        <dbReference type="Proteomes" id="UP001420932"/>
    </source>
</evidence>
<evidence type="ECO:0000256" key="1">
    <source>
        <dbReference type="SAM" id="MobiDB-lite"/>
    </source>
</evidence>
<organism evidence="2 3">
    <name type="scientific">Stephania yunnanensis</name>
    <dbReference type="NCBI Taxonomy" id="152371"/>
    <lineage>
        <taxon>Eukaryota</taxon>
        <taxon>Viridiplantae</taxon>
        <taxon>Streptophyta</taxon>
        <taxon>Embryophyta</taxon>
        <taxon>Tracheophyta</taxon>
        <taxon>Spermatophyta</taxon>
        <taxon>Magnoliopsida</taxon>
        <taxon>Ranunculales</taxon>
        <taxon>Menispermaceae</taxon>
        <taxon>Menispermoideae</taxon>
        <taxon>Cissampelideae</taxon>
        <taxon>Stephania</taxon>
    </lineage>
</organism>
<feature type="region of interest" description="Disordered" evidence="1">
    <location>
        <begin position="1"/>
        <end position="21"/>
    </location>
</feature>
<gene>
    <name evidence="2" type="ORF">Syun_006856</name>
</gene>
<accession>A0AAP0KZZ7</accession>
<keyword evidence="3" id="KW-1185">Reference proteome</keyword>
<dbReference type="AlphaFoldDB" id="A0AAP0KZZ7"/>
<evidence type="ECO:0000313" key="2">
    <source>
        <dbReference type="EMBL" id="KAK9160515.1"/>
    </source>
</evidence>
<comment type="caution">
    <text evidence="2">The sequence shown here is derived from an EMBL/GenBank/DDBJ whole genome shotgun (WGS) entry which is preliminary data.</text>
</comment>
<reference evidence="2 3" key="1">
    <citation type="submission" date="2024-01" db="EMBL/GenBank/DDBJ databases">
        <title>Genome assemblies of Stephania.</title>
        <authorList>
            <person name="Yang L."/>
        </authorList>
    </citation>
    <scope>NUCLEOTIDE SEQUENCE [LARGE SCALE GENOMIC DNA]</scope>
    <source>
        <strain evidence="2">YNDBR</strain>
        <tissue evidence="2">Leaf</tissue>
    </source>
</reference>
<feature type="region of interest" description="Disordered" evidence="1">
    <location>
        <begin position="64"/>
        <end position="146"/>
    </location>
</feature>
<dbReference type="EMBL" id="JBBNAF010000003">
    <property type="protein sequence ID" value="KAK9160515.1"/>
    <property type="molecule type" value="Genomic_DNA"/>
</dbReference>
<protein>
    <submittedName>
        <fullName evidence="2">Uncharacterized protein</fullName>
    </submittedName>
</protein>